<sequence length="495" mass="56905">MTPASTDRIAKQFKFEQPKLPTVVVNFQGGRVISDAGLSLIAEIDRKLQITSQLAQCFKDYRKPNRVDHSIKDLITQRIYGLIMGYEDLNDHEKLRHDPMFALALGKKIGLEQQQKILAGKSTLNRLEHCPEDVEQGGDNRYHKIGHSPEQIESLFVKLFLESYSKEPQQIILDLDVTDDLVHGNQEQVFFNTYYGGYCYAPLYIFCGKHLLAAKLRPSNVDPAFGALSEIQRVIKQIRQKWQNVEILVRGDSAYSRENIMDWCESQARVDYVFGLAQNSRLIQMAMKTKERARIEFEQKLSTVVSFLETVFKPDEQLPRLASDLIDNSIWYKSLDYQTRESWSQSRRVVCKVEYGAKAAKIRFVVTSLAPNKVPPSQLYKQKYCQRGEIENRFKEQQLELFSDRTSTHTFAGNQLRLWFSSLAYVLMNALRQKCLAKTEFQNATVGTIRTKLLKLGALITVTTRRILIAITSSCPYKHIFAIAHKRLKMLSNTA</sequence>
<dbReference type="EMBL" id="JAECZA010000241">
    <property type="protein sequence ID" value="MBH8576847.1"/>
    <property type="molecule type" value="Genomic_DNA"/>
</dbReference>
<dbReference type="AlphaFoldDB" id="A0A8J7LGB1"/>
<accession>A0A8J7LGB1</accession>
<proteinExistence type="predicted"/>
<dbReference type="InterPro" id="IPR025668">
    <property type="entry name" value="Tnp_DDE_dom"/>
</dbReference>
<organism evidence="2 3">
    <name type="scientific">Dendronalium phyllosphericum CENA369</name>
    <dbReference type="NCBI Taxonomy" id="1725256"/>
    <lineage>
        <taxon>Bacteria</taxon>
        <taxon>Bacillati</taxon>
        <taxon>Cyanobacteriota</taxon>
        <taxon>Cyanophyceae</taxon>
        <taxon>Nostocales</taxon>
        <taxon>Nostocaceae</taxon>
        <taxon>Dendronalium</taxon>
        <taxon>Dendronalium phyllosphericum</taxon>
    </lineage>
</organism>
<dbReference type="InterPro" id="IPR047960">
    <property type="entry name" value="Transpos_IS1380"/>
</dbReference>
<keyword evidence="3" id="KW-1185">Reference proteome</keyword>
<protein>
    <submittedName>
        <fullName evidence="2">IS1380 family transposase</fullName>
    </submittedName>
</protein>
<dbReference type="NCBIfam" id="NF033539">
    <property type="entry name" value="transpos_IS1380"/>
    <property type="match status" value="1"/>
</dbReference>
<comment type="caution">
    <text evidence="2">The sequence shown here is derived from an EMBL/GenBank/DDBJ whole genome shotgun (WGS) entry which is preliminary data.</text>
</comment>
<evidence type="ECO:0000259" key="1">
    <source>
        <dbReference type="Pfam" id="PF13701"/>
    </source>
</evidence>
<feature type="domain" description="Transposase DDE" evidence="1">
    <location>
        <begin position="21"/>
        <end position="492"/>
    </location>
</feature>
<reference evidence="2 3" key="1">
    <citation type="journal article" date="2021" name="Int. J. Syst. Evol. Microbiol.">
        <title>Amazonocrinis nigriterrae gen. nov., sp. nov., Atlanticothrix silvestris gen. nov., sp. nov. and Dendronalium phyllosphericum gen. nov., sp. nov., nostocacean cyanobacteria from Brazilian environments.</title>
        <authorList>
            <person name="Alvarenga D.O."/>
            <person name="Andreote A.P.D."/>
            <person name="Branco L.H.Z."/>
            <person name="Delbaje E."/>
            <person name="Cruz R.B."/>
            <person name="Varani A.M."/>
            <person name="Fiore M.F."/>
        </authorList>
    </citation>
    <scope>NUCLEOTIDE SEQUENCE [LARGE SCALE GENOMIC DNA]</scope>
    <source>
        <strain evidence="2 3">CENA369</strain>
    </source>
</reference>
<dbReference type="Proteomes" id="UP000662314">
    <property type="component" value="Unassembled WGS sequence"/>
</dbReference>
<dbReference type="Pfam" id="PF13701">
    <property type="entry name" value="DDE_Tnp_1_4"/>
    <property type="match status" value="1"/>
</dbReference>
<evidence type="ECO:0000313" key="2">
    <source>
        <dbReference type="EMBL" id="MBH8576847.1"/>
    </source>
</evidence>
<gene>
    <name evidence="2" type="ORF">I8752_28435</name>
</gene>
<evidence type="ECO:0000313" key="3">
    <source>
        <dbReference type="Proteomes" id="UP000662314"/>
    </source>
</evidence>
<dbReference type="RefSeq" id="WP_214435570.1">
    <property type="nucleotide sequence ID" value="NZ_CAWPUQ010000170.1"/>
</dbReference>
<name>A0A8J7LGB1_9NOST</name>